<sequence>MIASLIDITASQRAQADAERAQHRFALLAEAGTRIGTTLDLHQTAQEIVEVLVPQLADSADVQLLEAVLGPDEAAVPAASARGVLRRLAAHFPDPTAPPRDSSPGRPSRSPWARSTSRSSTRAGP</sequence>
<dbReference type="InterPro" id="IPR029016">
    <property type="entry name" value="GAF-like_dom_sf"/>
</dbReference>
<keyword evidence="3" id="KW-1185">Reference proteome</keyword>
<evidence type="ECO:0000313" key="3">
    <source>
        <dbReference type="Proteomes" id="UP001382904"/>
    </source>
</evidence>
<name>A0ABU8U175_9ACTN</name>
<feature type="compositionally biased region" description="Low complexity" evidence="1">
    <location>
        <begin position="99"/>
        <end position="125"/>
    </location>
</feature>
<protein>
    <submittedName>
        <fullName evidence="2">Uncharacterized protein</fullName>
    </submittedName>
</protein>
<dbReference type="Proteomes" id="UP001382904">
    <property type="component" value="Unassembled WGS sequence"/>
</dbReference>
<evidence type="ECO:0000313" key="2">
    <source>
        <dbReference type="EMBL" id="MEJ8641624.1"/>
    </source>
</evidence>
<dbReference type="EMBL" id="JBBKAM010000002">
    <property type="protein sequence ID" value="MEJ8641624.1"/>
    <property type="molecule type" value="Genomic_DNA"/>
</dbReference>
<gene>
    <name evidence="2" type="ORF">WKI68_09395</name>
</gene>
<proteinExistence type="predicted"/>
<evidence type="ECO:0000256" key="1">
    <source>
        <dbReference type="SAM" id="MobiDB-lite"/>
    </source>
</evidence>
<comment type="caution">
    <text evidence="2">The sequence shown here is derived from an EMBL/GenBank/DDBJ whole genome shotgun (WGS) entry which is preliminary data.</text>
</comment>
<feature type="region of interest" description="Disordered" evidence="1">
    <location>
        <begin position="90"/>
        <end position="125"/>
    </location>
</feature>
<accession>A0ABU8U175</accession>
<dbReference type="Gene3D" id="3.30.450.40">
    <property type="match status" value="1"/>
</dbReference>
<reference evidence="2 3" key="1">
    <citation type="submission" date="2024-03" db="EMBL/GenBank/DDBJ databases">
        <title>Novel Streptomyces species of biotechnological and ecological value are a feature of Machair soil.</title>
        <authorList>
            <person name="Prole J.R."/>
            <person name="Goodfellow M."/>
            <person name="Allenby N."/>
            <person name="Ward A.C."/>
        </authorList>
    </citation>
    <scope>NUCLEOTIDE SEQUENCE [LARGE SCALE GENOMIC DNA]</scope>
    <source>
        <strain evidence="2 3">MS1.HAVA.3</strain>
    </source>
</reference>
<organism evidence="2 3">
    <name type="scientific">Streptomyces caledonius</name>
    <dbReference type="NCBI Taxonomy" id="3134107"/>
    <lineage>
        <taxon>Bacteria</taxon>
        <taxon>Bacillati</taxon>
        <taxon>Actinomycetota</taxon>
        <taxon>Actinomycetes</taxon>
        <taxon>Kitasatosporales</taxon>
        <taxon>Streptomycetaceae</taxon>
        <taxon>Streptomyces</taxon>
    </lineage>
</organism>